<evidence type="ECO:0000256" key="2">
    <source>
        <dbReference type="ARBA" id="ARBA00022676"/>
    </source>
</evidence>
<keyword evidence="6 7" id="KW-0472">Membrane</keyword>
<gene>
    <name evidence="8" type="primary">bcsA_3</name>
    <name evidence="8" type="ORF">NCTC13307_03380</name>
</gene>
<accession>A0A381IDU8</accession>
<evidence type="ECO:0000256" key="3">
    <source>
        <dbReference type="ARBA" id="ARBA00022679"/>
    </source>
</evidence>
<dbReference type="EC" id="2.4.1.12" evidence="8"/>
<feature type="transmembrane region" description="Helical" evidence="7">
    <location>
        <begin position="36"/>
        <end position="60"/>
    </location>
</feature>
<keyword evidence="3 8" id="KW-0808">Transferase</keyword>
<keyword evidence="5 7" id="KW-1133">Transmembrane helix</keyword>
<reference evidence="8" key="1">
    <citation type="submission" date="2018-06" db="EMBL/GenBank/DDBJ databases">
        <authorList>
            <consortium name="Pathogen Informatics"/>
            <person name="Doyle S."/>
        </authorList>
    </citation>
    <scope>NUCLEOTIDE SEQUENCE</scope>
    <source>
        <strain evidence="8">NCTC13307</strain>
    </source>
</reference>
<organism evidence="8">
    <name type="scientific">Clostridioides difficile</name>
    <name type="common">Peptoclostridium difficile</name>
    <dbReference type="NCBI Taxonomy" id="1496"/>
    <lineage>
        <taxon>Bacteria</taxon>
        <taxon>Bacillati</taxon>
        <taxon>Bacillota</taxon>
        <taxon>Clostridia</taxon>
        <taxon>Peptostreptococcales</taxon>
        <taxon>Peptostreptococcaceae</taxon>
        <taxon>Clostridioides</taxon>
    </lineage>
</organism>
<comment type="subcellular location">
    <subcellularLocation>
        <location evidence="1">Membrane</location>
        <topology evidence="1">Multi-pass membrane protein</topology>
    </subcellularLocation>
</comment>
<evidence type="ECO:0000256" key="5">
    <source>
        <dbReference type="ARBA" id="ARBA00022989"/>
    </source>
</evidence>
<dbReference type="Gene3D" id="3.90.550.10">
    <property type="entry name" value="Spore Coat Polysaccharide Biosynthesis Protein SpsA, Chain A"/>
    <property type="match status" value="1"/>
</dbReference>
<evidence type="ECO:0000256" key="4">
    <source>
        <dbReference type="ARBA" id="ARBA00022692"/>
    </source>
</evidence>
<sequence>MKKNSKKILITLTIITNVIYILWRIFYTVPKEEGKFALICAIILLFVEIMGMMEMFVHYYGMSNIEYPEKPIISEELYPHVDVFIATYNESVDLVRKTVNGCIHMQYPDKKKYIYTYVMMEIVKKCVF</sequence>
<dbReference type="InterPro" id="IPR050321">
    <property type="entry name" value="Glycosyltr_2/OpgH_subfam"/>
</dbReference>
<dbReference type="InterPro" id="IPR029044">
    <property type="entry name" value="Nucleotide-diphossugar_trans"/>
</dbReference>
<evidence type="ECO:0000256" key="6">
    <source>
        <dbReference type="ARBA" id="ARBA00023136"/>
    </source>
</evidence>
<evidence type="ECO:0000256" key="1">
    <source>
        <dbReference type="ARBA" id="ARBA00004141"/>
    </source>
</evidence>
<dbReference type="GO" id="GO:0005886">
    <property type="term" value="C:plasma membrane"/>
    <property type="evidence" value="ECO:0007669"/>
    <property type="project" value="TreeGrafter"/>
</dbReference>
<dbReference type="PANTHER" id="PTHR43867:SF2">
    <property type="entry name" value="CELLULOSE SYNTHASE CATALYTIC SUBUNIT A [UDP-FORMING]"/>
    <property type="match status" value="1"/>
</dbReference>
<dbReference type="AlphaFoldDB" id="A0A381IDU8"/>
<evidence type="ECO:0000256" key="7">
    <source>
        <dbReference type="SAM" id="Phobius"/>
    </source>
</evidence>
<dbReference type="EMBL" id="UFWD01000001">
    <property type="protein sequence ID" value="SUY26011.1"/>
    <property type="molecule type" value="Genomic_DNA"/>
</dbReference>
<evidence type="ECO:0000313" key="8">
    <source>
        <dbReference type="EMBL" id="SUY26011.1"/>
    </source>
</evidence>
<feature type="transmembrane region" description="Helical" evidence="7">
    <location>
        <begin position="9"/>
        <end position="30"/>
    </location>
</feature>
<dbReference type="PANTHER" id="PTHR43867">
    <property type="entry name" value="CELLULOSE SYNTHASE CATALYTIC SUBUNIT A [UDP-FORMING]"/>
    <property type="match status" value="1"/>
</dbReference>
<protein>
    <submittedName>
        <fullName evidence="8">Cellulose synthase catalytic subunit</fullName>
        <ecNumber evidence="8">2.4.1.12</ecNumber>
    </submittedName>
</protein>
<name>A0A381IDU8_CLODI</name>
<dbReference type="GO" id="GO:0016760">
    <property type="term" value="F:cellulose synthase (UDP-forming) activity"/>
    <property type="evidence" value="ECO:0007669"/>
    <property type="project" value="UniProtKB-EC"/>
</dbReference>
<proteinExistence type="predicted"/>
<keyword evidence="2 8" id="KW-0328">Glycosyltransferase</keyword>
<keyword evidence="4 7" id="KW-0812">Transmembrane</keyword>